<dbReference type="KEGG" id="ocg:OCA5_c21360"/>
<dbReference type="eggNOG" id="COG1807">
    <property type="taxonomic scope" value="Bacteria"/>
</dbReference>
<dbReference type="Pfam" id="PF13231">
    <property type="entry name" value="PMT_2"/>
    <property type="match status" value="1"/>
</dbReference>
<feature type="transmembrane region" description="Helical" evidence="8">
    <location>
        <begin position="317"/>
        <end position="334"/>
    </location>
</feature>
<feature type="transmembrane region" description="Helical" evidence="8">
    <location>
        <begin position="255"/>
        <end position="279"/>
    </location>
</feature>
<dbReference type="AlphaFoldDB" id="B6JGS2"/>
<organism evidence="10 11">
    <name type="scientific">Afipia carboxidovorans (strain ATCC 49405 / DSM 1227 / KCTC 32145 / OM5)</name>
    <name type="common">Oligotropha carboxidovorans</name>
    <dbReference type="NCBI Taxonomy" id="504832"/>
    <lineage>
        <taxon>Bacteria</taxon>
        <taxon>Pseudomonadati</taxon>
        <taxon>Pseudomonadota</taxon>
        <taxon>Alphaproteobacteria</taxon>
        <taxon>Hyphomicrobiales</taxon>
        <taxon>Nitrobacteraceae</taxon>
        <taxon>Afipia</taxon>
    </lineage>
</organism>
<feature type="transmembrane region" description="Helical" evidence="8">
    <location>
        <begin position="20"/>
        <end position="39"/>
    </location>
</feature>
<comment type="subcellular location">
    <subcellularLocation>
        <location evidence="1">Cell membrane</location>
        <topology evidence="1">Multi-pass membrane protein</topology>
    </subcellularLocation>
</comment>
<evidence type="ECO:0000256" key="1">
    <source>
        <dbReference type="ARBA" id="ARBA00004651"/>
    </source>
</evidence>
<sequence>MTDQSHDASRNPTRPSADTAAVPVLIAILLALTAVRLVGLNLSQVDLFFDEAQYWSWAQAPAFGYFSKPPLLAWVIALAQSVCGSGEACVRAPSPIIYALIAIVVYLIAHRLYDARTAFWSALSIVLATGVIFSTRIISTDVPLLLFWSLALLAYVELLEKPRWSFAIVLGLAVGLGMLAKYAMVYFYLGIVLSAWLAPHTRTLLRQPMFWVSVLIAFACLIPNVIWIAQHDFVTFKHTSDNVQGSGASFRPGQALSFLASQFAVIGPITFGVFLVGLAKLWRNTFTHEDRLLIAFAIPPLVLIAGTAMITHYNANWAATAAISVTIFATAILIREARWKLVTTTIALGLSAQTLFIIADAYAPKVSLPFLARGDVYSRTLGWKNLAEAVKEVTQKTGAKSIVTDQRAATAELLYYLRDANLPIYAWRSQAAASDQYDMDIPLTPSAPQPVLAVVECGSPARYRNSYDAVEALPDITVSTGPRSQRSYRALMLSGANGTPPFGRCS</sequence>
<dbReference type="STRING" id="504832.OCA5_c21360"/>
<dbReference type="PANTHER" id="PTHR33908:SF11">
    <property type="entry name" value="MEMBRANE PROTEIN"/>
    <property type="match status" value="1"/>
</dbReference>
<dbReference type="Proteomes" id="UP000007730">
    <property type="component" value="Chromosome"/>
</dbReference>
<keyword evidence="3" id="KW-0328">Glycosyltransferase</keyword>
<feature type="transmembrane region" description="Helical" evidence="8">
    <location>
        <begin position="119"/>
        <end position="135"/>
    </location>
</feature>
<feature type="domain" description="Glycosyltransferase RgtA/B/C/D-like" evidence="9">
    <location>
        <begin position="67"/>
        <end position="227"/>
    </location>
</feature>
<protein>
    <submittedName>
        <fullName evidence="10">Putative glycosyltransferase</fullName>
    </submittedName>
</protein>
<feature type="transmembrane region" description="Helical" evidence="8">
    <location>
        <begin position="96"/>
        <end position="113"/>
    </location>
</feature>
<evidence type="ECO:0000259" key="9">
    <source>
        <dbReference type="Pfam" id="PF13231"/>
    </source>
</evidence>
<feature type="transmembrane region" description="Helical" evidence="8">
    <location>
        <begin position="291"/>
        <end position="311"/>
    </location>
</feature>
<proteinExistence type="predicted"/>
<dbReference type="GO" id="GO:0005886">
    <property type="term" value="C:plasma membrane"/>
    <property type="evidence" value="ECO:0007669"/>
    <property type="project" value="UniProtKB-SubCell"/>
</dbReference>
<evidence type="ECO:0000313" key="11">
    <source>
        <dbReference type="Proteomes" id="UP000007730"/>
    </source>
</evidence>
<keyword evidence="11" id="KW-1185">Reference proteome</keyword>
<feature type="transmembrane region" description="Helical" evidence="8">
    <location>
        <begin position="341"/>
        <end position="363"/>
    </location>
</feature>
<keyword evidence="4 10" id="KW-0808">Transferase</keyword>
<dbReference type="InterPro" id="IPR050297">
    <property type="entry name" value="LipidA_mod_glycosyltrf_83"/>
</dbReference>
<evidence type="ECO:0000256" key="5">
    <source>
        <dbReference type="ARBA" id="ARBA00022692"/>
    </source>
</evidence>
<accession>B6JGS2</accession>
<dbReference type="InterPro" id="IPR038731">
    <property type="entry name" value="RgtA/B/C-like"/>
</dbReference>
<dbReference type="GO" id="GO:0009103">
    <property type="term" value="P:lipopolysaccharide biosynthetic process"/>
    <property type="evidence" value="ECO:0007669"/>
    <property type="project" value="UniProtKB-ARBA"/>
</dbReference>
<dbReference type="PATRIC" id="fig|504832.7.peg.2258"/>
<dbReference type="RefSeq" id="WP_012563033.1">
    <property type="nucleotide sequence ID" value="NC_011386.1"/>
</dbReference>
<dbReference type="PANTHER" id="PTHR33908">
    <property type="entry name" value="MANNOSYLTRANSFERASE YKCB-RELATED"/>
    <property type="match status" value="1"/>
</dbReference>
<evidence type="ECO:0000256" key="8">
    <source>
        <dbReference type="SAM" id="Phobius"/>
    </source>
</evidence>
<keyword evidence="5 8" id="KW-0812">Transmembrane</keyword>
<keyword evidence="7 8" id="KW-0472">Membrane</keyword>
<dbReference type="OrthoDB" id="9811222at2"/>
<feature type="transmembrane region" description="Helical" evidence="8">
    <location>
        <begin position="164"/>
        <end position="197"/>
    </location>
</feature>
<dbReference type="HOGENOM" id="CLU_016165_3_0_5"/>
<dbReference type="EMBL" id="CP002826">
    <property type="protein sequence ID" value="AEI06840.1"/>
    <property type="molecule type" value="Genomic_DNA"/>
</dbReference>
<evidence type="ECO:0000313" key="10">
    <source>
        <dbReference type="EMBL" id="AEI06840.1"/>
    </source>
</evidence>
<evidence type="ECO:0000256" key="3">
    <source>
        <dbReference type="ARBA" id="ARBA00022676"/>
    </source>
</evidence>
<keyword evidence="2" id="KW-1003">Cell membrane</keyword>
<evidence type="ECO:0000256" key="7">
    <source>
        <dbReference type="ARBA" id="ARBA00023136"/>
    </source>
</evidence>
<gene>
    <name evidence="10" type="ordered locus">OCA5_c21360</name>
</gene>
<keyword evidence="6 8" id="KW-1133">Transmembrane helix</keyword>
<dbReference type="KEGG" id="oca:OCAR_5882"/>
<name>B6JGS2_AFIC5</name>
<evidence type="ECO:0000256" key="4">
    <source>
        <dbReference type="ARBA" id="ARBA00022679"/>
    </source>
</evidence>
<feature type="transmembrane region" description="Helical" evidence="8">
    <location>
        <begin position="209"/>
        <end position="229"/>
    </location>
</feature>
<reference evidence="10 11" key="1">
    <citation type="journal article" date="2011" name="J. Bacteriol.">
        <title>Complete genome sequences of the chemolithoautotrophic Oligotropha carboxidovorans strains OM4 and OM5.</title>
        <authorList>
            <person name="Volland S."/>
            <person name="Rachinger M."/>
            <person name="Strittmatter A."/>
            <person name="Daniel R."/>
            <person name="Gottschalk G."/>
            <person name="Meyer O."/>
        </authorList>
    </citation>
    <scope>NUCLEOTIDE SEQUENCE [LARGE SCALE GENOMIC DNA]</scope>
    <source>
        <strain evidence="11">ATCC 49405 / DSM 1227 / KCTC 32145 / OM5</strain>
    </source>
</reference>
<evidence type="ECO:0000256" key="2">
    <source>
        <dbReference type="ARBA" id="ARBA00022475"/>
    </source>
</evidence>
<dbReference type="GO" id="GO:0016763">
    <property type="term" value="F:pentosyltransferase activity"/>
    <property type="evidence" value="ECO:0007669"/>
    <property type="project" value="TreeGrafter"/>
</dbReference>
<evidence type="ECO:0000256" key="6">
    <source>
        <dbReference type="ARBA" id="ARBA00022989"/>
    </source>
</evidence>